<evidence type="ECO:0000313" key="2">
    <source>
        <dbReference type="Proteomes" id="UP000016662"/>
    </source>
</evidence>
<gene>
    <name evidence="1" type="ORF">RUMCAL_03113</name>
</gene>
<evidence type="ECO:0000313" key="1">
    <source>
        <dbReference type="EMBL" id="ERJ88658.1"/>
    </source>
</evidence>
<keyword evidence="2" id="KW-1185">Reference proteome</keyword>
<dbReference type="HOGENOM" id="CLU_3084421_0_0_9"/>
<dbReference type="Proteomes" id="UP000016662">
    <property type="component" value="Unassembled WGS sequence"/>
</dbReference>
<comment type="caution">
    <text evidence="1">The sequence shown here is derived from an EMBL/GenBank/DDBJ whole genome shotgun (WGS) entry which is preliminary data.</text>
</comment>
<organism evidence="1 2">
    <name type="scientific">Ruminococcus callidus ATCC 27760</name>
    <dbReference type="NCBI Taxonomy" id="411473"/>
    <lineage>
        <taxon>Bacteria</taxon>
        <taxon>Bacillati</taxon>
        <taxon>Bacillota</taxon>
        <taxon>Clostridia</taxon>
        <taxon>Eubacteriales</taxon>
        <taxon>Oscillospiraceae</taxon>
        <taxon>Ruminococcus</taxon>
    </lineage>
</organism>
<dbReference type="EMBL" id="AWVF01000403">
    <property type="protein sequence ID" value="ERJ88658.1"/>
    <property type="molecule type" value="Genomic_DNA"/>
</dbReference>
<accession>U2LNG5</accession>
<proteinExistence type="predicted"/>
<sequence length="52" mass="6032">MRNRLYSYLRNTGGFLRFALDNSTALCYTNIANCCTTYTTVETVIARELRFL</sequence>
<dbReference type="AlphaFoldDB" id="U2LNG5"/>
<name>U2LNG5_9FIRM</name>
<reference evidence="1 2" key="1">
    <citation type="submission" date="2013-07" db="EMBL/GenBank/DDBJ databases">
        <authorList>
            <person name="Weinstock G."/>
            <person name="Sodergren E."/>
            <person name="Wylie T."/>
            <person name="Fulton L."/>
            <person name="Fulton R."/>
            <person name="Fronick C."/>
            <person name="O'Laughlin M."/>
            <person name="Godfrey J."/>
            <person name="Miner T."/>
            <person name="Herter B."/>
            <person name="Appelbaum E."/>
            <person name="Cordes M."/>
            <person name="Lek S."/>
            <person name="Wollam A."/>
            <person name="Pepin K.H."/>
            <person name="Palsikar V.B."/>
            <person name="Mitreva M."/>
            <person name="Wilson R.K."/>
        </authorList>
    </citation>
    <scope>NUCLEOTIDE SEQUENCE [LARGE SCALE GENOMIC DNA]</scope>
    <source>
        <strain evidence="1 2">ATCC 27760</strain>
    </source>
</reference>
<protein>
    <submittedName>
        <fullName evidence="1">Uncharacterized protein</fullName>
    </submittedName>
</protein>
<dbReference type="STRING" id="411473.RUMCAL_03113"/>